<reference evidence="3" key="2">
    <citation type="journal article" date="2015" name="Gigascience">
        <title>Reconstructing a comprehensive transcriptome assembly of a white-pupal translocated strain of the pest fruit fly Bactrocera cucurbitae.</title>
        <authorList>
            <person name="Sim S.B."/>
            <person name="Calla B."/>
            <person name="Hall B."/>
            <person name="DeRego T."/>
            <person name="Geib S.M."/>
        </authorList>
    </citation>
    <scope>NUCLEOTIDE SEQUENCE</scope>
</reference>
<dbReference type="PANTHER" id="PTHR13518">
    <property type="entry name" value="PUTATIVE TREBLE-CLEF ZINC-FINGER C2ORF42 FAMILY MEMBER"/>
    <property type="match status" value="1"/>
</dbReference>
<dbReference type="PANTHER" id="PTHR13518:SF1">
    <property type="entry name" value="C2ORF42 HOMOLOG"/>
    <property type="match status" value="1"/>
</dbReference>
<evidence type="ECO:0000313" key="3">
    <source>
        <dbReference type="EMBL" id="JAD05712.1"/>
    </source>
</evidence>
<keyword evidence="1" id="KW-0862">Zinc</keyword>
<dbReference type="InterPro" id="IPR026049">
    <property type="entry name" value="C2orf42"/>
</dbReference>
<dbReference type="PROSITE" id="PS50966">
    <property type="entry name" value="ZF_SWIM"/>
    <property type="match status" value="1"/>
</dbReference>
<dbReference type="InterPro" id="IPR029269">
    <property type="entry name" value="Zf-tcix"/>
</dbReference>
<protein>
    <submittedName>
        <fullName evidence="3">Uncharacterized protein C2orf42 homolog</fullName>
    </submittedName>
</protein>
<feature type="domain" description="SWIM-type" evidence="2">
    <location>
        <begin position="226"/>
        <end position="274"/>
    </location>
</feature>
<dbReference type="Pfam" id="PF14952">
    <property type="entry name" value="zf-tcix"/>
    <property type="match status" value="1"/>
</dbReference>
<keyword evidence="1" id="KW-0863">Zinc-finger</keyword>
<accession>A0A0A1X3L7</accession>
<dbReference type="GO" id="GO:0008270">
    <property type="term" value="F:zinc ion binding"/>
    <property type="evidence" value="ECO:0007669"/>
    <property type="project" value="UniProtKB-KW"/>
</dbReference>
<dbReference type="GO" id="GO:0005634">
    <property type="term" value="C:nucleus"/>
    <property type="evidence" value="ECO:0007669"/>
    <property type="project" value="TreeGrafter"/>
</dbReference>
<sequence length="779" mass="86976">LQNMLITTKIKIGKYFVKCNIMTDQVRANLVNLPKKFEFLTAPISRGSLRGLKRCSGCGQLNGVRSSVCRNEFCKLRKDALRTHIPLDPVQLECLDKQKSLYSLRKKEQNAQPRNFVLITARSKSDTSIFECYNCSPGVPSTADLCKHILACTTNSDSLQKAEVFTISRDVLWNLNGLDNEHKERLWNIYQIEESNVPAVQRISNSLFVVKCDLSKVFPAGRLHVTAVSNGSSTKKGIYSCSCKKLKIIVEPDNSVVMQEEVCDHILLVLAAVLSNRKGKTIFGNFASALKSYWMPTYIETPIVDSTQEDALFGLSIDIGGNFDLSGGTSQANDDIFIYNNDFMSDGNIPDFEDIILSNSTNPIAQLHNQTIMDNSIGTNSNTNHNDMLHPGDPNLGLNFAITAEDIEDIKFHDAPFINGVKALSSSTLPNNVTTAHLELSDCKIELMDQFELTDQIDLSTTDDITLQQEHTWLGNGISILEAPILNNTTPNDSCTNETTNVDTSHLTHATTIFNNNSLLKSNHVVEAPPIELPTIAVVKKCPVKASELAHSVNTRKFPPLPGKRSVIVNGVNTLEQHQTNEESVASHSEEPSLAFSSWLDYVIEVINESVGIVEERSVEHTFHVHEEIFAHFSKTFSTGVKLRMPSSTTVVKTGKYKGLIKYVWYFTNASTLRRIFSTKNISLETERVFEYNTDGEFVPYVTPAIVPATNGKYKRVYPKLSLYKTHIWFECGSSEHKNSFKLEWLPSAFPKSHHGILKLEFTVGVQDPEEMQRAIIGK</sequence>
<name>A0A0A1X3L7_ZEUCU</name>
<reference evidence="3" key="1">
    <citation type="submission" date="2014-11" db="EMBL/GenBank/DDBJ databases">
        <authorList>
            <person name="Geib S."/>
        </authorList>
    </citation>
    <scope>NUCLEOTIDE SEQUENCE</scope>
</reference>
<evidence type="ECO:0000256" key="1">
    <source>
        <dbReference type="PROSITE-ProRule" id="PRU00325"/>
    </source>
</evidence>
<proteinExistence type="predicted"/>
<organism evidence="3">
    <name type="scientific">Zeugodacus cucurbitae</name>
    <name type="common">Melon fruit fly</name>
    <name type="synonym">Bactrocera cucurbitae</name>
    <dbReference type="NCBI Taxonomy" id="28588"/>
    <lineage>
        <taxon>Eukaryota</taxon>
        <taxon>Metazoa</taxon>
        <taxon>Ecdysozoa</taxon>
        <taxon>Arthropoda</taxon>
        <taxon>Hexapoda</taxon>
        <taxon>Insecta</taxon>
        <taxon>Pterygota</taxon>
        <taxon>Neoptera</taxon>
        <taxon>Endopterygota</taxon>
        <taxon>Diptera</taxon>
        <taxon>Brachycera</taxon>
        <taxon>Muscomorpha</taxon>
        <taxon>Tephritoidea</taxon>
        <taxon>Tephritidae</taxon>
        <taxon>Zeugodacus</taxon>
        <taxon>Zeugodacus</taxon>
    </lineage>
</organism>
<gene>
    <name evidence="3" type="primary">CB042</name>
    <name evidence="3" type="ORF">g.19362</name>
</gene>
<evidence type="ECO:0000259" key="2">
    <source>
        <dbReference type="PROSITE" id="PS50966"/>
    </source>
</evidence>
<dbReference type="InterPro" id="IPR007527">
    <property type="entry name" value="Znf_SWIM"/>
</dbReference>
<feature type="non-terminal residue" evidence="3">
    <location>
        <position position="1"/>
    </location>
</feature>
<dbReference type="EMBL" id="GBXI01008580">
    <property type="protein sequence ID" value="JAD05712.1"/>
    <property type="molecule type" value="Transcribed_RNA"/>
</dbReference>
<keyword evidence="1" id="KW-0479">Metal-binding</keyword>
<dbReference type="AlphaFoldDB" id="A0A0A1X3L7"/>